<dbReference type="AlphaFoldDB" id="A0A0F9KK58"/>
<protein>
    <submittedName>
        <fullName evidence="1">Uncharacterized protein</fullName>
    </submittedName>
</protein>
<proteinExistence type="predicted"/>
<dbReference type="EMBL" id="LAZR01013316">
    <property type="protein sequence ID" value="KKM22528.1"/>
    <property type="molecule type" value="Genomic_DNA"/>
</dbReference>
<feature type="non-terminal residue" evidence="1">
    <location>
        <position position="1"/>
    </location>
</feature>
<gene>
    <name evidence="1" type="ORF">LCGC14_1624470</name>
</gene>
<sequence>FDFLLFVKAGSTNTWNGLVVIICSHWDLRLYSERRKLLLLMLDSIKVNTLLPETVIISYSSDKDNTPPIGLHSFPFAVKWCYRKKMSQMCHLLTTVNSITTQYMYALLVDDDDLIAPSLIEEYRTLWKHHNYPEQFFFKVSYIRNCKISDATATEWNPKWIQQSNLPDYGGSIVTISTLKCI</sequence>
<accession>A0A0F9KK58</accession>
<comment type="caution">
    <text evidence="1">The sequence shown here is derived from an EMBL/GenBank/DDBJ whole genome shotgun (WGS) entry which is preliminary data.</text>
</comment>
<evidence type="ECO:0000313" key="1">
    <source>
        <dbReference type="EMBL" id="KKM22528.1"/>
    </source>
</evidence>
<reference evidence="1" key="1">
    <citation type="journal article" date="2015" name="Nature">
        <title>Complex archaea that bridge the gap between prokaryotes and eukaryotes.</title>
        <authorList>
            <person name="Spang A."/>
            <person name="Saw J.H."/>
            <person name="Jorgensen S.L."/>
            <person name="Zaremba-Niedzwiedzka K."/>
            <person name="Martijn J."/>
            <person name="Lind A.E."/>
            <person name="van Eijk R."/>
            <person name="Schleper C."/>
            <person name="Guy L."/>
            <person name="Ettema T.J."/>
        </authorList>
    </citation>
    <scope>NUCLEOTIDE SEQUENCE</scope>
</reference>
<organism evidence="1">
    <name type="scientific">marine sediment metagenome</name>
    <dbReference type="NCBI Taxonomy" id="412755"/>
    <lineage>
        <taxon>unclassified sequences</taxon>
        <taxon>metagenomes</taxon>
        <taxon>ecological metagenomes</taxon>
    </lineage>
</organism>
<name>A0A0F9KK58_9ZZZZ</name>